<dbReference type="SUPFAM" id="SSF81606">
    <property type="entry name" value="PP2C-like"/>
    <property type="match status" value="1"/>
</dbReference>
<dbReference type="PANTHER" id="PTHR47992">
    <property type="entry name" value="PROTEIN PHOSPHATASE"/>
    <property type="match status" value="1"/>
</dbReference>
<dbReference type="SMART" id="SM00332">
    <property type="entry name" value="PP2Cc"/>
    <property type="match status" value="1"/>
</dbReference>
<dbReference type="GO" id="GO:0004722">
    <property type="term" value="F:protein serine/threonine phosphatase activity"/>
    <property type="evidence" value="ECO:0007669"/>
    <property type="project" value="InterPro"/>
</dbReference>
<accession>A0A919UH64</accession>
<reference evidence="2" key="1">
    <citation type="submission" date="2021-01" db="EMBL/GenBank/DDBJ databases">
        <title>Whole genome shotgun sequence of Dactylosporangium siamense NBRC 106093.</title>
        <authorList>
            <person name="Komaki H."/>
            <person name="Tamura T."/>
        </authorList>
    </citation>
    <scope>NUCLEOTIDE SEQUENCE</scope>
    <source>
        <strain evidence="2">NBRC 106093</strain>
    </source>
</reference>
<feature type="domain" description="PPM-type phosphatase" evidence="1">
    <location>
        <begin position="5"/>
        <end position="225"/>
    </location>
</feature>
<dbReference type="PROSITE" id="PS51746">
    <property type="entry name" value="PPM_2"/>
    <property type="match status" value="1"/>
</dbReference>
<name>A0A919UH64_9ACTN</name>
<dbReference type="Pfam" id="PF13672">
    <property type="entry name" value="PP2C_2"/>
    <property type="match status" value="1"/>
</dbReference>
<dbReference type="CDD" id="cd00143">
    <property type="entry name" value="PP2Cc"/>
    <property type="match status" value="1"/>
</dbReference>
<dbReference type="InterPro" id="IPR015655">
    <property type="entry name" value="PP2C"/>
</dbReference>
<dbReference type="EMBL" id="BONQ01000153">
    <property type="protein sequence ID" value="GIG51295.1"/>
    <property type="molecule type" value="Genomic_DNA"/>
</dbReference>
<evidence type="ECO:0000313" key="3">
    <source>
        <dbReference type="Proteomes" id="UP000660611"/>
    </source>
</evidence>
<evidence type="ECO:0000259" key="1">
    <source>
        <dbReference type="PROSITE" id="PS51746"/>
    </source>
</evidence>
<dbReference type="Proteomes" id="UP000660611">
    <property type="component" value="Unassembled WGS sequence"/>
</dbReference>
<dbReference type="Gene3D" id="3.60.40.10">
    <property type="entry name" value="PPM-type phosphatase domain"/>
    <property type="match status" value="1"/>
</dbReference>
<dbReference type="InterPro" id="IPR036457">
    <property type="entry name" value="PPM-type-like_dom_sf"/>
</dbReference>
<comment type="caution">
    <text evidence="2">The sequence shown here is derived from an EMBL/GenBank/DDBJ whole genome shotgun (WGS) entry which is preliminary data.</text>
</comment>
<organism evidence="2 3">
    <name type="scientific">Dactylosporangium siamense</name>
    <dbReference type="NCBI Taxonomy" id="685454"/>
    <lineage>
        <taxon>Bacteria</taxon>
        <taxon>Bacillati</taxon>
        <taxon>Actinomycetota</taxon>
        <taxon>Actinomycetes</taxon>
        <taxon>Micromonosporales</taxon>
        <taxon>Micromonosporaceae</taxon>
        <taxon>Dactylosporangium</taxon>
    </lineage>
</organism>
<gene>
    <name evidence="2" type="ORF">Dsi01nite_093360</name>
</gene>
<sequence>MAAVRAGAASDVGRVRRRNEDSALVADGVFAVADGMGGHAAGDIASELAVEALRRLAIRPDRTPQDVHDEIARANADILASAVEHPVRTGMGTTLTGISLVLDGGVERWAVFNVGDSRVYRFVGGVLTQLTVDHTAPESVTRRRGVITRALGTRPAPDADLWVLPPVPGERFVVCSDGLSLELTDDEIADVLRAEPAAQAAADLLVRRAVLAGGRDNVTAVVVDHLATAGADTGTYTRGAHAAPEDEDTDPGIVVHPGVDTDPLGIPAGPG</sequence>
<evidence type="ECO:0000313" key="2">
    <source>
        <dbReference type="EMBL" id="GIG51295.1"/>
    </source>
</evidence>
<dbReference type="SMART" id="SM00331">
    <property type="entry name" value="PP2C_SIG"/>
    <property type="match status" value="1"/>
</dbReference>
<dbReference type="AlphaFoldDB" id="A0A919UH64"/>
<proteinExistence type="predicted"/>
<dbReference type="InterPro" id="IPR001932">
    <property type="entry name" value="PPM-type_phosphatase-like_dom"/>
</dbReference>
<dbReference type="RefSeq" id="WP_203852913.1">
    <property type="nucleotide sequence ID" value="NZ_BAAAVW010000032.1"/>
</dbReference>
<keyword evidence="3" id="KW-1185">Reference proteome</keyword>
<protein>
    <submittedName>
        <fullName evidence="2">Serine/threonine protein phosphatase</fullName>
    </submittedName>
</protein>